<keyword evidence="3" id="KW-1185">Reference proteome</keyword>
<dbReference type="AlphaFoldDB" id="A0A5C7FUG9"/>
<dbReference type="Proteomes" id="UP000321907">
    <property type="component" value="Unassembled WGS sequence"/>
</dbReference>
<comment type="caution">
    <text evidence="2">The sequence shown here is derived from an EMBL/GenBank/DDBJ whole genome shotgun (WGS) entry which is preliminary data.</text>
</comment>
<evidence type="ECO:0000313" key="3">
    <source>
        <dbReference type="Proteomes" id="UP000321907"/>
    </source>
</evidence>
<gene>
    <name evidence="2" type="ORF">FUA23_08385</name>
</gene>
<organism evidence="2 3">
    <name type="scientific">Neolewinella aurantiaca</name>
    <dbReference type="NCBI Taxonomy" id="2602767"/>
    <lineage>
        <taxon>Bacteria</taxon>
        <taxon>Pseudomonadati</taxon>
        <taxon>Bacteroidota</taxon>
        <taxon>Saprospiria</taxon>
        <taxon>Saprospirales</taxon>
        <taxon>Lewinellaceae</taxon>
        <taxon>Neolewinella</taxon>
    </lineage>
</organism>
<protein>
    <submittedName>
        <fullName evidence="2">Phage tail protein</fullName>
    </submittedName>
</protein>
<dbReference type="Gene3D" id="3.90.1340.10">
    <property type="entry name" value="Phage tail collar domain"/>
    <property type="match status" value="1"/>
</dbReference>
<dbReference type="InterPro" id="IPR037053">
    <property type="entry name" value="Phage_tail_collar_dom_sf"/>
</dbReference>
<dbReference type="SUPFAM" id="SSF88874">
    <property type="entry name" value="Receptor-binding domain of short tail fibre protein gp12"/>
    <property type="match status" value="1"/>
</dbReference>
<dbReference type="RefSeq" id="WP_147930284.1">
    <property type="nucleotide sequence ID" value="NZ_VOXD01000010.1"/>
</dbReference>
<dbReference type="OrthoDB" id="9810174at2"/>
<proteinExistence type="predicted"/>
<accession>A0A5C7FUG9</accession>
<dbReference type="EMBL" id="VOXD01000010">
    <property type="protein sequence ID" value="TXF89964.1"/>
    <property type="molecule type" value="Genomic_DNA"/>
</dbReference>
<evidence type="ECO:0000259" key="1">
    <source>
        <dbReference type="Pfam" id="PF07484"/>
    </source>
</evidence>
<sequence length="176" mass="18181">MDPFLGQIIFFAGNFAPRGWAFCHGQLLPIASNQALFAILGTIYGGDGRTTFALPDLRGRAPVSEGTGPGLSSISIGQKGGTEQVTLNVTNLPSHNHSIILKASGDPGTTTSPADSYLAESGRGDNDFTPSGANLVNLQGGGMTTNTGGSQPVYTRAPYLAINSIIALQGTFPSRN</sequence>
<name>A0A5C7FUG9_9BACT</name>
<reference evidence="2 3" key="1">
    <citation type="submission" date="2019-08" db="EMBL/GenBank/DDBJ databases">
        <title>Lewinella sp. strain SSH13 Genome sequencing and assembly.</title>
        <authorList>
            <person name="Kim I."/>
        </authorList>
    </citation>
    <scope>NUCLEOTIDE SEQUENCE [LARGE SCALE GENOMIC DNA]</scope>
    <source>
        <strain evidence="2 3">SSH13</strain>
    </source>
</reference>
<feature type="domain" description="Phage tail collar" evidence="1">
    <location>
        <begin position="6"/>
        <end position="62"/>
    </location>
</feature>
<evidence type="ECO:0000313" key="2">
    <source>
        <dbReference type="EMBL" id="TXF89964.1"/>
    </source>
</evidence>
<dbReference type="InterPro" id="IPR011083">
    <property type="entry name" value="Phage_tail_collar_dom"/>
</dbReference>
<dbReference type="Pfam" id="PF07484">
    <property type="entry name" value="Collar"/>
    <property type="match status" value="1"/>
</dbReference>